<name>A0A4Y8CSN3_9HELO</name>
<keyword evidence="2" id="KW-1185">Reference proteome</keyword>
<evidence type="ECO:0000313" key="1">
    <source>
        <dbReference type="EMBL" id="TEY43446.1"/>
    </source>
</evidence>
<dbReference type="Proteomes" id="UP000297299">
    <property type="component" value="Unassembled WGS sequence"/>
</dbReference>
<protein>
    <submittedName>
        <fullName evidence="1">Uncharacterized protein</fullName>
    </submittedName>
</protein>
<organism evidence="1 2">
    <name type="scientific">Botryotinia calthae</name>
    <dbReference type="NCBI Taxonomy" id="38488"/>
    <lineage>
        <taxon>Eukaryota</taxon>
        <taxon>Fungi</taxon>
        <taxon>Dikarya</taxon>
        <taxon>Ascomycota</taxon>
        <taxon>Pezizomycotina</taxon>
        <taxon>Leotiomycetes</taxon>
        <taxon>Helotiales</taxon>
        <taxon>Sclerotiniaceae</taxon>
        <taxon>Botryotinia</taxon>
    </lineage>
</organism>
<dbReference type="AlphaFoldDB" id="A0A4Y8CSN3"/>
<dbReference type="EMBL" id="PHWZ01000370">
    <property type="protein sequence ID" value="TEY43446.1"/>
    <property type="molecule type" value="Genomic_DNA"/>
</dbReference>
<accession>A0A4Y8CSN3</accession>
<sequence>MLNNSASNGLKKKNAHGETMASKCCLGDMIWCMVYGVWSVYGLWSMVYGPCTRFFAIVTITMNDARLYWDYIHIT</sequence>
<comment type="caution">
    <text evidence="1">The sequence shown here is derived from an EMBL/GenBank/DDBJ whole genome shotgun (WGS) entry which is preliminary data.</text>
</comment>
<proteinExistence type="predicted"/>
<reference evidence="1 2" key="1">
    <citation type="submission" date="2017-11" db="EMBL/GenBank/DDBJ databases">
        <title>Comparative genomics of Botrytis spp.</title>
        <authorList>
            <person name="Valero-Jimenez C.A."/>
            <person name="Tapia P."/>
            <person name="Veloso J."/>
            <person name="Silva-Moreno E."/>
            <person name="Staats M."/>
            <person name="Valdes J.H."/>
            <person name="Van Kan J.A.L."/>
        </authorList>
    </citation>
    <scope>NUCLEOTIDE SEQUENCE [LARGE SCALE GENOMIC DNA]</scope>
    <source>
        <strain evidence="1 2">MUCL2830</strain>
    </source>
</reference>
<evidence type="ECO:0000313" key="2">
    <source>
        <dbReference type="Proteomes" id="UP000297299"/>
    </source>
</evidence>
<gene>
    <name evidence="1" type="ORF">BOTCAL_0371g00080</name>
</gene>